<name>A0ABR2E9B6_9ROSI</name>
<accession>A0ABR2E9B6</accession>
<comment type="caution">
    <text evidence="2">The sequence shown here is derived from an EMBL/GenBank/DDBJ whole genome shotgun (WGS) entry which is preliminary data.</text>
</comment>
<feature type="compositionally biased region" description="Gly residues" evidence="1">
    <location>
        <begin position="94"/>
        <end position="103"/>
    </location>
</feature>
<protein>
    <submittedName>
        <fullName evidence="2">Uncharacterized protein</fullName>
    </submittedName>
</protein>
<feature type="compositionally biased region" description="Basic and acidic residues" evidence="1">
    <location>
        <begin position="70"/>
        <end position="80"/>
    </location>
</feature>
<organism evidence="2 3">
    <name type="scientific">Hibiscus sabdariffa</name>
    <name type="common">roselle</name>
    <dbReference type="NCBI Taxonomy" id="183260"/>
    <lineage>
        <taxon>Eukaryota</taxon>
        <taxon>Viridiplantae</taxon>
        <taxon>Streptophyta</taxon>
        <taxon>Embryophyta</taxon>
        <taxon>Tracheophyta</taxon>
        <taxon>Spermatophyta</taxon>
        <taxon>Magnoliopsida</taxon>
        <taxon>eudicotyledons</taxon>
        <taxon>Gunneridae</taxon>
        <taxon>Pentapetalae</taxon>
        <taxon>rosids</taxon>
        <taxon>malvids</taxon>
        <taxon>Malvales</taxon>
        <taxon>Malvaceae</taxon>
        <taxon>Malvoideae</taxon>
        <taxon>Hibiscus</taxon>
    </lineage>
</organism>
<gene>
    <name evidence="2" type="ORF">V6N12_009498</name>
</gene>
<evidence type="ECO:0000313" key="2">
    <source>
        <dbReference type="EMBL" id="KAK8555350.1"/>
    </source>
</evidence>
<evidence type="ECO:0000256" key="1">
    <source>
        <dbReference type="SAM" id="MobiDB-lite"/>
    </source>
</evidence>
<evidence type="ECO:0000313" key="3">
    <source>
        <dbReference type="Proteomes" id="UP001472677"/>
    </source>
</evidence>
<proteinExistence type="predicted"/>
<reference evidence="2 3" key="1">
    <citation type="journal article" date="2024" name="G3 (Bethesda)">
        <title>Genome assembly of Hibiscus sabdariffa L. provides insights into metabolisms of medicinal natural products.</title>
        <authorList>
            <person name="Kim T."/>
        </authorList>
    </citation>
    <scope>NUCLEOTIDE SEQUENCE [LARGE SCALE GENOMIC DNA]</scope>
    <source>
        <strain evidence="2">TK-2024</strain>
        <tissue evidence="2">Old leaves</tissue>
    </source>
</reference>
<sequence>MAPKKGDNAAKATAEAAAMRAAAVEAASQKAVAAEANPEEPTLEKMVSGLQTATKDAVESLDVVDERLDELENKGDRIPEDIQGARTTSRGDRTQGGGRRAQS</sequence>
<dbReference type="EMBL" id="JBBPBM010000018">
    <property type="protein sequence ID" value="KAK8555350.1"/>
    <property type="molecule type" value="Genomic_DNA"/>
</dbReference>
<dbReference type="Proteomes" id="UP001472677">
    <property type="component" value="Unassembled WGS sequence"/>
</dbReference>
<feature type="region of interest" description="Disordered" evidence="1">
    <location>
        <begin position="70"/>
        <end position="103"/>
    </location>
</feature>
<keyword evidence="3" id="KW-1185">Reference proteome</keyword>